<dbReference type="PANTHER" id="PTHR43543:SF1">
    <property type="entry name" value="MALONIC SEMIALDEHYDE REDUCTASE RUTE-RELATED"/>
    <property type="match status" value="1"/>
</dbReference>
<comment type="caution">
    <text evidence="2">The sequence shown here is derived from an EMBL/GenBank/DDBJ whole genome shotgun (WGS) entry which is preliminary data.</text>
</comment>
<gene>
    <name evidence="2" type="ORF">ACFQ34_30450</name>
</gene>
<proteinExistence type="predicted"/>
<dbReference type="RefSeq" id="WP_346093212.1">
    <property type="nucleotide sequence ID" value="NZ_BAABKS010000074.1"/>
</dbReference>
<organism evidence="2 3">
    <name type="scientific">Pseudonocardia benzenivorans</name>
    <dbReference type="NCBI Taxonomy" id="228005"/>
    <lineage>
        <taxon>Bacteria</taxon>
        <taxon>Bacillati</taxon>
        <taxon>Actinomycetota</taxon>
        <taxon>Actinomycetes</taxon>
        <taxon>Pseudonocardiales</taxon>
        <taxon>Pseudonocardiaceae</taxon>
        <taxon>Pseudonocardia</taxon>
    </lineage>
</organism>
<dbReference type="Gene3D" id="3.40.109.10">
    <property type="entry name" value="NADH Oxidase"/>
    <property type="match status" value="1"/>
</dbReference>
<dbReference type="NCBIfam" id="NF003768">
    <property type="entry name" value="PRK05365.1"/>
    <property type="match status" value="1"/>
</dbReference>
<name>A0ABW3VQV4_9PSEU</name>
<keyword evidence="3" id="KW-1185">Reference proteome</keyword>
<dbReference type="PANTHER" id="PTHR43543">
    <property type="entry name" value="MALONIC SEMIALDEHYDE REDUCTASE RUTE-RELATED"/>
    <property type="match status" value="1"/>
</dbReference>
<evidence type="ECO:0000313" key="3">
    <source>
        <dbReference type="Proteomes" id="UP001597182"/>
    </source>
</evidence>
<dbReference type="GO" id="GO:0035527">
    <property type="term" value="F:3-hydroxypropionate dehydrogenase (NADP+) activity"/>
    <property type="evidence" value="ECO:0007669"/>
    <property type="project" value="UniProtKB-EC"/>
</dbReference>
<reference evidence="3" key="1">
    <citation type="journal article" date="2019" name="Int. J. Syst. Evol. Microbiol.">
        <title>The Global Catalogue of Microorganisms (GCM) 10K type strain sequencing project: providing services to taxonomists for standard genome sequencing and annotation.</title>
        <authorList>
            <consortium name="The Broad Institute Genomics Platform"/>
            <consortium name="The Broad Institute Genome Sequencing Center for Infectious Disease"/>
            <person name="Wu L."/>
            <person name="Ma J."/>
        </authorList>
    </citation>
    <scope>NUCLEOTIDE SEQUENCE [LARGE SCALE GENOMIC DNA]</scope>
    <source>
        <strain evidence="3">CCUG 49018</strain>
    </source>
</reference>
<accession>A0ABW3VQV4</accession>
<keyword evidence="2" id="KW-0560">Oxidoreductase</keyword>
<feature type="domain" description="Nitroreductase" evidence="1">
    <location>
        <begin position="26"/>
        <end position="183"/>
    </location>
</feature>
<sequence length="206" mass="22436">MTALQDIPALPVLDDAARALLFTEARTANTFAPVPVPDETLTAIWELAKWPPTAANTQPLRVTFVRSDEGKARLVPLMAEGNQEKTRTAPAVALLAADVEFHEFTDRTFPIRPELKDNFDAAGVEGREAMARFNATLQAGYLLLAARAHGLATGPMAGFDADAVTEEFFPGGRHRALLVVNLGLPGDNPWFDRLPRLPHDDVISWA</sequence>
<protein>
    <submittedName>
        <fullName evidence="2">Malonic semialdehyde reductase</fullName>
        <ecNumber evidence="2">1.1.1.298</ecNumber>
    </submittedName>
</protein>
<dbReference type="SUPFAM" id="SSF55469">
    <property type="entry name" value="FMN-dependent nitroreductase-like"/>
    <property type="match status" value="1"/>
</dbReference>
<dbReference type="Pfam" id="PF00881">
    <property type="entry name" value="Nitroreductase"/>
    <property type="match status" value="1"/>
</dbReference>
<evidence type="ECO:0000259" key="1">
    <source>
        <dbReference type="Pfam" id="PF00881"/>
    </source>
</evidence>
<dbReference type="InterPro" id="IPR050461">
    <property type="entry name" value="Nitroreductase_HadB/RutE"/>
</dbReference>
<dbReference type="InterPro" id="IPR000415">
    <property type="entry name" value="Nitroreductase-like"/>
</dbReference>
<dbReference type="EMBL" id="JBHTMB010000301">
    <property type="protein sequence ID" value="MFD1237627.1"/>
    <property type="molecule type" value="Genomic_DNA"/>
</dbReference>
<dbReference type="EC" id="1.1.1.298" evidence="2"/>
<evidence type="ECO:0000313" key="2">
    <source>
        <dbReference type="EMBL" id="MFD1237627.1"/>
    </source>
</evidence>
<dbReference type="Proteomes" id="UP001597182">
    <property type="component" value="Unassembled WGS sequence"/>
</dbReference>
<dbReference type="InterPro" id="IPR029479">
    <property type="entry name" value="Nitroreductase"/>
</dbReference>